<sequence length="230" mass="24762">MKILIISDAHGNVENIEKLSEQAKNADLVLFGGDFAKFNCPETGKPALEALVKNSDSIFAVLGNCDEPDFISEIEDADICVQKSMVFKDGLVIAGSGGGSKFSGDTPFERTEEELVQDFDVIKNSLSQIADDDGKCSSLVLIMHNPPKDTKTDVIPGDIHVGSQKLREFIESTQPVLVVTGHIHESAGIDKIGDSTVINPGALMEGKYALAELEKTDGKWVVKSAELRSL</sequence>
<dbReference type="GeneID" id="303367106"/>
<evidence type="ECO:0000313" key="4">
    <source>
        <dbReference type="Proteomes" id="UP000190395"/>
    </source>
</evidence>
<dbReference type="STRING" id="225004.SAMN02745152_00848"/>
<dbReference type="Proteomes" id="UP000190395">
    <property type="component" value="Unassembled WGS sequence"/>
</dbReference>
<dbReference type="Gene3D" id="3.60.21.10">
    <property type="match status" value="1"/>
</dbReference>
<keyword evidence="4" id="KW-1185">Reference proteome</keyword>
<dbReference type="SUPFAM" id="SSF56300">
    <property type="entry name" value="Metallo-dependent phosphatases"/>
    <property type="match status" value="1"/>
</dbReference>
<dbReference type="EMBL" id="FUXC01000003">
    <property type="protein sequence ID" value="SJZ64577.1"/>
    <property type="molecule type" value="Genomic_DNA"/>
</dbReference>
<accession>A0A1T4MCI5</accession>
<dbReference type="OrthoDB" id="332939at2"/>
<dbReference type="RefSeq" id="WP_078930608.1">
    <property type="nucleotide sequence ID" value="NZ_CAMEQG010000009.1"/>
</dbReference>
<gene>
    <name evidence="3" type="ORF">SAMN02745152_00848</name>
</gene>
<organism evidence="3 4">
    <name type="scientific">Treponema berlinense</name>
    <dbReference type="NCBI Taxonomy" id="225004"/>
    <lineage>
        <taxon>Bacteria</taxon>
        <taxon>Pseudomonadati</taxon>
        <taxon>Spirochaetota</taxon>
        <taxon>Spirochaetia</taxon>
        <taxon>Spirochaetales</taxon>
        <taxon>Treponemataceae</taxon>
        <taxon>Treponema</taxon>
    </lineage>
</organism>
<reference evidence="3 4" key="1">
    <citation type="submission" date="2017-02" db="EMBL/GenBank/DDBJ databases">
        <authorList>
            <person name="Peterson S.W."/>
        </authorList>
    </citation>
    <scope>NUCLEOTIDE SEQUENCE [LARGE SCALE GENOMIC DNA]</scope>
    <source>
        <strain evidence="3 4">ATCC BAA-909</strain>
    </source>
</reference>
<dbReference type="PANTHER" id="PTHR37523">
    <property type="entry name" value="METALLOPHOSPHOESTERASE"/>
    <property type="match status" value="1"/>
</dbReference>
<dbReference type="PANTHER" id="PTHR37523:SF1">
    <property type="entry name" value="CALCINEURIN-LIKE PHOSPHOESTERASE DOMAIN-CONTAINING PROTEIN"/>
    <property type="match status" value="1"/>
</dbReference>
<proteinExistence type="inferred from homology"/>
<dbReference type="Pfam" id="PF12850">
    <property type="entry name" value="Metallophos_2"/>
    <property type="match status" value="1"/>
</dbReference>
<comment type="similarity">
    <text evidence="1">Belongs to the metallophosphoesterase superfamily. YfcE family.</text>
</comment>
<dbReference type="InterPro" id="IPR024654">
    <property type="entry name" value="Calcineurin-like_PHP_lpxH"/>
</dbReference>
<evidence type="ECO:0000256" key="1">
    <source>
        <dbReference type="ARBA" id="ARBA00008950"/>
    </source>
</evidence>
<feature type="domain" description="Calcineurin-like phosphoesterase" evidence="2">
    <location>
        <begin position="1"/>
        <end position="206"/>
    </location>
</feature>
<dbReference type="InterPro" id="IPR029052">
    <property type="entry name" value="Metallo-depent_PP-like"/>
</dbReference>
<evidence type="ECO:0000313" key="3">
    <source>
        <dbReference type="EMBL" id="SJZ64577.1"/>
    </source>
</evidence>
<name>A0A1T4MCI5_9SPIR</name>
<evidence type="ECO:0000259" key="2">
    <source>
        <dbReference type="Pfam" id="PF12850"/>
    </source>
</evidence>
<protein>
    <recommendedName>
        <fullName evidence="2">Calcineurin-like phosphoesterase domain-containing protein</fullName>
    </recommendedName>
</protein>
<dbReference type="AlphaFoldDB" id="A0A1T4MCI5"/>